<dbReference type="Proteomes" id="UP000317863">
    <property type="component" value="Unassembled WGS sequence"/>
</dbReference>
<evidence type="ECO:0000256" key="3">
    <source>
        <dbReference type="ARBA" id="ARBA00023004"/>
    </source>
</evidence>
<dbReference type="SUPFAM" id="SSF102114">
    <property type="entry name" value="Radical SAM enzymes"/>
    <property type="match status" value="1"/>
</dbReference>
<dbReference type="NCBIfam" id="TIGR04100">
    <property type="entry name" value="rSAM_pair_X"/>
    <property type="match status" value="1"/>
</dbReference>
<dbReference type="EMBL" id="SGJB01000007">
    <property type="protein sequence ID" value="TQQ84808.1"/>
    <property type="molecule type" value="Genomic_DNA"/>
</dbReference>
<dbReference type="PROSITE" id="PS51918">
    <property type="entry name" value="RADICAL_SAM"/>
    <property type="match status" value="1"/>
</dbReference>
<dbReference type="SFLD" id="SFLDG01067">
    <property type="entry name" value="SPASM/twitch_domain_containing"/>
    <property type="match status" value="1"/>
</dbReference>
<evidence type="ECO:0000313" key="7">
    <source>
        <dbReference type="Proteomes" id="UP000317863"/>
    </source>
</evidence>
<evidence type="ECO:0000259" key="5">
    <source>
        <dbReference type="PROSITE" id="PS51918"/>
    </source>
</evidence>
<evidence type="ECO:0000256" key="1">
    <source>
        <dbReference type="ARBA" id="ARBA00022691"/>
    </source>
</evidence>
<name>A0A544QVT9_9FIRM</name>
<dbReference type="InterPro" id="IPR023821">
    <property type="entry name" value="rSAM_TatD-assoc"/>
</dbReference>
<comment type="caution">
    <text evidence="6">The sequence shown here is derived from an EMBL/GenBank/DDBJ whole genome shotgun (WGS) entry which is preliminary data.</text>
</comment>
<dbReference type="InterPro" id="IPR023822">
    <property type="entry name" value="rSAM_TatD-assoc_bac"/>
</dbReference>
<evidence type="ECO:0000313" key="6">
    <source>
        <dbReference type="EMBL" id="TQQ84808.1"/>
    </source>
</evidence>
<keyword evidence="3" id="KW-0408">Iron</keyword>
<dbReference type="InterPro" id="IPR013785">
    <property type="entry name" value="Aldolase_TIM"/>
</dbReference>
<dbReference type="InterPro" id="IPR007197">
    <property type="entry name" value="rSAM"/>
</dbReference>
<gene>
    <name evidence="6" type="ORF">EXD82_05235</name>
</gene>
<reference evidence="6 7" key="1">
    <citation type="submission" date="2019-02" db="EMBL/GenBank/DDBJ databases">
        <title>Peptostreptococcaceae bacterium ZHW00191 nov., a new bacterium isolated from the human gut.</title>
        <authorList>
            <person name="Zhou H.-W."/>
            <person name="Chen X.-J."/>
        </authorList>
    </citation>
    <scope>NUCLEOTIDE SEQUENCE [LARGE SCALE GENOMIC DNA]</scope>
    <source>
        <strain evidence="6 7">ZHW00191</strain>
    </source>
</reference>
<dbReference type="InterPro" id="IPR058240">
    <property type="entry name" value="rSAM_sf"/>
</dbReference>
<organism evidence="6 7">
    <name type="scientific">Peptacetobacter hominis</name>
    <dbReference type="NCBI Taxonomy" id="2743610"/>
    <lineage>
        <taxon>Bacteria</taxon>
        <taxon>Bacillati</taxon>
        <taxon>Bacillota</taxon>
        <taxon>Clostridia</taxon>
        <taxon>Peptostreptococcales</taxon>
        <taxon>Peptostreptococcaceae</taxon>
        <taxon>Peptacetobacter</taxon>
    </lineage>
</organism>
<keyword evidence="2" id="KW-0479">Metal-binding</keyword>
<dbReference type="RefSeq" id="WP_142535863.1">
    <property type="nucleotide sequence ID" value="NZ_SGJB01000007.1"/>
</dbReference>
<dbReference type="AlphaFoldDB" id="A0A544QVT9"/>
<dbReference type="GO" id="GO:0003824">
    <property type="term" value="F:catalytic activity"/>
    <property type="evidence" value="ECO:0007669"/>
    <property type="project" value="InterPro"/>
</dbReference>
<dbReference type="PANTHER" id="PTHR11228:SF7">
    <property type="entry name" value="PQQA PEPTIDE CYCLASE"/>
    <property type="match status" value="1"/>
</dbReference>
<accession>A0A544QVT9</accession>
<dbReference type="SFLD" id="SFLDG01111">
    <property type="entry name" value="Uncharacterised_Radical_SAM_Su"/>
    <property type="match status" value="1"/>
</dbReference>
<keyword evidence="1" id="KW-0949">S-adenosyl-L-methionine</keyword>
<dbReference type="SFLD" id="SFLDS00029">
    <property type="entry name" value="Radical_SAM"/>
    <property type="match status" value="1"/>
</dbReference>
<evidence type="ECO:0000256" key="2">
    <source>
        <dbReference type="ARBA" id="ARBA00022723"/>
    </source>
</evidence>
<feature type="domain" description="Radical SAM core" evidence="5">
    <location>
        <begin position="6"/>
        <end position="200"/>
    </location>
</feature>
<dbReference type="GO" id="GO:0051536">
    <property type="term" value="F:iron-sulfur cluster binding"/>
    <property type="evidence" value="ECO:0007669"/>
    <property type="project" value="UniProtKB-KW"/>
</dbReference>
<keyword evidence="4" id="KW-0411">Iron-sulfur</keyword>
<dbReference type="CDD" id="cd01335">
    <property type="entry name" value="Radical_SAM"/>
    <property type="match status" value="1"/>
</dbReference>
<dbReference type="GO" id="GO:0046872">
    <property type="term" value="F:metal ion binding"/>
    <property type="evidence" value="ECO:0007669"/>
    <property type="project" value="UniProtKB-KW"/>
</dbReference>
<evidence type="ECO:0000256" key="4">
    <source>
        <dbReference type="ARBA" id="ARBA00023014"/>
    </source>
</evidence>
<dbReference type="NCBIfam" id="TIGR04038">
    <property type="entry name" value="tatD_link_rSAM"/>
    <property type="match status" value="1"/>
</dbReference>
<dbReference type="PANTHER" id="PTHR11228">
    <property type="entry name" value="RADICAL SAM DOMAIN PROTEIN"/>
    <property type="match status" value="1"/>
</dbReference>
<dbReference type="Pfam" id="PF04055">
    <property type="entry name" value="Radical_SAM"/>
    <property type="match status" value="1"/>
</dbReference>
<protein>
    <submittedName>
        <fullName evidence="6">TIGR04100 family radical SAM protein</fullName>
    </submittedName>
</protein>
<sequence length="200" mass="22758">MMTIFYPIGDGLYVNITNKCPCKCVFCIRDIKETVGENDNLWLDHDPSLDEIKEELKNFDLNEYKEVVFCGFGEPMMRLETLIKTAEYIKSIADIKTRVNTNGLGDLINNTDVADCIKDVIDSVSVSLNAPDKDSYIRISRPSFGEKSYDAILKFAKRCKDEGIETVFSVVDEITEEEIEKSRDVAESIGIKLRVRYKNS</sequence>
<dbReference type="Gene3D" id="3.20.20.70">
    <property type="entry name" value="Aldolase class I"/>
    <property type="match status" value="1"/>
</dbReference>
<keyword evidence="7" id="KW-1185">Reference proteome</keyword>
<proteinExistence type="predicted"/>
<dbReference type="OrthoDB" id="6258756at2"/>
<dbReference type="InterPro" id="IPR050377">
    <property type="entry name" value="Radical_SAM_PqqE_MftC-like"/>
</dbReference>